<evidence type="ECO:0000256" key="2">
    <source>
        <dbReference type="ARBA" id="ARBA00022475"/>
    </source>
</evidence>
<sequence>MSGAVIANSSKKLNKWKPLSQSDLLEGLRVVHLQVFGLWHALNTYRSSSKKSYKLLVYIISTLVVVAPYLVSQILCAFYVKMSLQMAIYLILNTMPTFQAITKMGVFWFHIEEMSILFDLLREDFLTCVPPHKKSRAKEIYRSITKRSNMFCFLAFFANTITVVTWIAMPGFDTNLKGTGRKKVIAGWYPVPYSETPYYEVVLTYESFLMVWFGLSLCPYECFLVQLMSGLCAHFSVLNHHLATLTKEDIFGRFGPENRRDGNAVLNEELKKIFDDYNKLLR</sequence>
<keyword evidence="12" id="KW-1185">Reference proteome</keyword>
<organism evidence="11 12">
    <name type="scientific">Nezara viridula</name>
    <name type="common">Southern green stink bug</name>
    <name type="synonym">Cimex viridulus</name>
    <dbReference type="NCBI Taxonomy" id="85310"/>
    <lineage>
        <taxon>Eukaryota</taxon>
        <taxon>Metazoa</taxon>
        <taxon>Ecdysozoa</taxon>
        <taxon>Arthropoda</taxon>
        <taxon>Hexapoda</taxon>
        <taxon>Insecta</taxon>
        <taxon>Pterygota</taxon>
        <taxon>Neoptera</taxon>
        <taxon>Paraneoptera</taxon>
        <taxon>Hemiptera</taxon>
        <taxon>Heteroptera</taxon>
        <taxon>Panheteroptera</taxon>
        <taxon>Pentatomomorpha</taxon>
        <taxon>Pentatomoidea</taxon>
        <taxon>Pentatomidae</taxon>
        <taxon>Pentatominae</taxon>
        <taxon>Nezara</taxon>
    </lineage>
</organism>
<dbReference type="Pfam" id="PF02949">
    <property type="entry name" value="7tm_6"/>
    <property type="match status" value="1"/>
</dbReference>
<feature type="transmembrane region" description="Helical" evidence="10">
    <location>
        <begin position="86"/>
        <end position="109"/>
    </location>
</feature>
<dbReference type="InterPro" id="IPR004117">
    <property type="entry name" value="7tm6_olfct_rcpt"/>
</dbReference>
<evidence type="ECO:0000256" key="10">
    <source>
        <dbReference type="SAM" id="Phobius"/>
    </source>
</evidence>
<dbReference type="AlphaFoldDB" id="A0A9P0H919"/>
<evidence type="ECO:0000313" key="12">
    <source>
        <dbReference type="Proteomes" id="UP001152798"/>
    </source>
</evidence>
<reference evidence="11" key="1">
    <citation type="submission" date="2022-01" db="EMBL/GenBank/DDBJ databases">
        <authorList>
            <person name="King R."/>
        </authorList>
    </citation>
    <scope>NUCLEOTIDE SEQUENCE</scope>
</reference>
<feature type="transmembrane region" description="Helical" evidence="10">
    <location>
        <begin position="150"/>
        <end position="169"/>
    </location>
</feature>
<feature type="transmembrane region" description="Helical" evidence="10">
    <location>
        <begin position="198"/>
        <end position="218"/>
    </location>
</feature>
<evidence type="ECO:0000256" key="6">
    <source>
        <dbReference type="ARBA" id="ARBA00022989"/>
    </source>
</evidence>
<evidence type="ECO:0000256" key="1">
    <source>
        <dbReference type="ARBA" id="ARBA00004651"/>
    </source>
</evidence>
<evidence type="ECO:0000256" key="9">
    <source>
        <dbReference type="ARBA" id="ARBA00023224"/>
    </source>
</evidence>
<dbReference type="GO" id="GO:0004984">
    <property type="term" value="F:olfactory receptor activity"/>
    <property type="evidence" value="ECO:0007669"/>
    <property type="project" value="InterPro"/>
</dbReference>
<accession>A0A9P0H919</accession>
<dbReference type="EMBL" id="OV725079">
    <property type="protein sequence ID" value="CAH1397549.1"/>
    <property type="molecule type" value="Genomic_DNA"/>
</dbReference>
<keyword evidence="7 10" id="KW-0472">Membrane</keyword>
<proteinExistence type="predicted"/>
<dbReference type="GO" id="GO:0005886">
    <property type="term" value="C:plasma membrane"/>
    <property type="evidence" value="ECO:0007669"/>
    <property type="project" value="UniProtKB-SubCell"/>
</dbReference>
<evidence type="ECO:0000313" key="11">
    <source>
        <dbReference type="EMBL" id="CAH1397549.1"/>
    </source>
</evidence>
<keyword evidence="9" id="KW-0807">Transducer</keyword>
<feature type="transmembrane region" description="Helical" evidence="10">
    <location>
        <begin position="55"/>
        <end position="80"/>
    </location>
</feature>
<keyword evidence="5" id="KW-0552">Olfaction</keyword>
<evidence type="ECO:0000256" key="7">
    <source>
        <dbReference type="ARBA" id="ARBA00023136"/>
    </source>
</evidence>
<gene>
    <name evidence="11" type="ORF">NEZAVI_LOCUS7350</name>
</gene>
<dbReference type="OrthoDB" id="8185860at2759"/>
<dbReference type="PANTHER" id="PTHR21137:SF35">
    <property type="entry name" value="ODORANT RECEPTOR 19A-RELATED"/>
    <property type="match status" value="1"/>
</dbReference>
<dbReference type="Proteomes" id="UP001152798">
    <property type="component" value="Chromosome 3"/>
</dbReference>
<keyword evidence="4 10" id="KW-0812">Transmembrane</keyword>
<evidence type="ECO:0008006" key="13">
    <source>
        <dbReference type="Google" id="ProtNLM"/>
    </source>
</evidence>
<keyword evidence="3" id="KW-0716">Sensory transduction</keyword>
<dbReference type="PANTHER" id="PTHR21137">
    <property type="entry name" value="ODORANT RECEPTOR"/>
    <property type="match status" value="1"/>
</dbReference>
<dbReference type="GO" id="GO:0007165">
    <property type="term" value="P:signal transduction"/>
    <property type="evidence" value="ECO:0007669"/>
    <property type="project" value="UniProtKB-KW"/>
</dbReference>
<dbReference type="GO" id="GO:0005549">
    <property type="term" value="F:odorant binding"/>
    <property type="evidence" value="ECO:0007669"/>
    <property type="project" value="InterPro"/>
</dbReference>
<evidence type="ECO:0000256" key="3">
    <source>
        <dbReference type="ARBA" id="ARBA00022606"/>
    </source>
</evidence>
<protein>
    <recommendedName>
        <fullName evidence="13">Odorant receptor</fullName>
    </recommendedName>
</protein>
<keyword evidence="6 10" id="KW-1133">Transmembrane helix</keyword>
<keyword evidence="8" id="KW-0675">Receptor</keyword>
<name>A0A9P0H919_NEZVI</name>
<comment type="subcellular location">
    <subcellularLocation>
        <location evidence="1">Cell membrane</location>
        <topology evidence="1">Multi-pass membrane protein</topology>
    </subcellularLocation>
</comment>
<keyword evidence="2" id="KW-1003">Cell membrane</keyword>
<evidence type="ECO:0000256" key="8">
    <source>
        <dbReference type="ARBA" id="ARBA00023170"/>
    </source>
</evidence>
<evidence type="ECO:0000256" key="5">
    <source>
        <dbReference type="ARBA" id="ARBA00022725"/>
    </source>
</evidence>
<evidence type="ECO:0000256" key="4">
    <source>
        <dbReference type="ARBA" id="ARBA00022692"/>
    </source>
</evidence>